<comment type="caution">
    <text evidence="2">The sequence shown here is derived from an EMBL/GenBank/DDBJ whole genome shotgun (WGS) entry which is preliminary data.</text>
</comment>
<protein>
    <submittedName>
        <fullName evidence="2">Uncharacterized protein</fullName>
    </submittedName>
</protein>
<proteinExistence type="predicted"/>
<accession>A0A8H7TCP9</accession>
<dbReference type="AlphaFoldDB" id="A0A8H7TCP9"/>
<reference evidence="2" key="1">
    <citation type="submission" date="2021-02" db="EMBL/GenBank/DDBJ databases">
        <title>Genome sequence Cadophora malorum strain M34.</title>
        <authorList>
            <person name="Stefanovic E."/>
            <person name="Vu D."/>
            <person name="Scully C."/>
            <person name="Dijksterhuis J."/>
            <person name="Roader J."/>
            <person name="Houbraken J."/>
        </authorList>
    </citation>
    <scope>NUCLEOTIDE SEQUENCE</scope>
    <source>
        <strain evidence="2">M34</strain>
    </source>
</reference>
<sequence>MTGNGVLFDEVVEGNDVLELSMGNAVAMGFLVTVRMLVTMTGIITMLWLIDVGWIVMGTAWLNATKVVGTIVVLEEELDVAAEGGTEEAVKTWESELGLEEEETAVLNVLAERVDAELADIDVATAWLVEDGELDLCNELGTRLGVAKVDVVLPDELAVPDLVTGTTEGDAASCAT</sequence>
<evidence type="ECO:0000256" key="1">
    <source>
        <dbReference type="SAM" id="Phobius"/>
    </source>
</evidence>
<evidence type="ECO:0000313" key="3">
    <source>
        <dbReference type="Proteomes" id="UP000664132"/>
    </source>
</evidence>
<dbReference type="EMBL" id="JAFJYH010000177">
    <property type="protein sequence ID" value="KAG4416705.1"/>
    <property type="molecule type" value="Genomic_DNA"/>
</dbReference>
<dbReference type="Proteomes" id="UP000664132">
    <property type="component" value="Unassembled WGS sequence"/>
</dbReference>
<keyword evidence="1" id="KW-0812">Transmembrane</keyword>
<evidence type="ECO:0000313" key="2">
    <source>
        <dbReference type="EMBL" id="KAG4416705.1"/>
    </source>
</evidence>
<organism evidence="2 3">
    <name type="scientific">Cadophora malorum</name>
    <dbReference type="NCBI Taxonomy" id="108018"/>
    <lineage>
        <taxon>Eukaryota</taxon>
        <taxon>Fungi</taxon>
        <taxon>Dikarya</taxon>
        <taxon>Ascomycota</taxon>
        <taxon>Pezizomycotina</taxon>
        <taxon>Leotiomycetes</taxon>
        <taxon>Helotiales</taxon>
        <taxon>Ploettnerulaceae</taxon>
        <taxon>Cadophora</taxon>
    </lineage>
</organism>
<keyword evidence="3" id="KW-1185">Reference proteome</keyword>
<feature type="transmembrane region" description="Helical" evidence="1">
    <location>
        <begin position="25"/>
        <end position="50"/>
    </location>
</feature>
<name>A0A8H7TCP9_9HELO</name>
<keyword evidence="1" id="KW-1133">Transmembrane helix</keyword>
<keyword evidence="1" id="KW-0472">Membrane</keyword>
<gene>
    <name evidence="2" type="ORF">IFR04_010164</name>
</gene>